<protein>
    <recommendedName>
        <fullName evidence="3">Fibronectin type-III domain-containing protein</fullName>
    </recommendedName>
</protein>
<gene>
    <name evidence="1" type="ORF">COT03_01040</name>
</gene>
<accession>A0A2M6YRQ7</accession>
<dbReference type="EMBL" id="PEWZ01000055">
    <property type="protein sequence ID" value="PIU35783.1"/>
    <property type="molecule type" value="Genomic_DNA"/>
</dbReference>
<organism evidence="1 2">
    <name type="scientific">Candidatus Shapirobacteria bacterium CG07_land_8_20_14_0_80_39_18</name>
    <dbReference type="NCBI Taxonomy" id="1974882"/>
    <lineage>
        <taxon>Bacteria</taxon>
        <taxon>Candidatus Shapironibacteriota</taxon>
    </lineage>
</organism>
<feature type="non-terminal residue" evidence="1">
    <location>
        <position position="86"/>
    </location>
</feature>
<evidence type="ECO:0000313" key="1">
    <source>
        <dbReference type="EMBL" id="PIU35783.1"/>
    </source>
</evidence>
<sequence>MKWHKKLLTIVLLISFIVGLGSFGMKNVSAAAPATPIPLNPQGDIYLCDSLFHNASFKWTPVAGATGYTMQIAIVSDFTSILINYS</sequence>
<dbReference type="AlphaFoldDB" id="A0A2M6YRQ7"/>
<comment type="caution">
    <text evidence="1">The sequence shown here is derived from an EMBL/GenBank/DDBJ whole genome shotgun (WGS) entry which is preliminary data.</text>
</comment>
<evidence type="ECO:0008006" key="3">
    <source>
        <dbReference type="Google" id="ProtNLM"/>
    </source>
</evidence>
<name>A0A2M6YRQ7_9BACT</name>
<proteinExistence type="predicted"/>
<evidence type="ECO:0000313" key="2">
    <source>
        <dbReference type="Proteomes" id="UP000229502"/>
    </source>
</evidence>
<reference evidence="2" key="1">
    <citation type="submission" date="2017-09" db="EMBL/GenBank/DDBJ databases">
        <title>Depth-based differentiation of microbial function through sediment-hosted aquifers and enrichment of novel symbionts in the deep terrestrial subsurface.</title>
        <authorList>
            <person name="Probst A.J."/>
            <person name="Ladd B."/>
            <person name="Jarett J.K."/>
            <person name="Geller-Mcgrath D.E."/>
            <person name="Sieber C.M.K."/>
            <person name="Emerson J.B."/>
            <person name="Anantharaman K."/>
            <person name="Thomas B.C."/>
            <person name="Malmstrom R."/>
            <person name="Stieglmeier M."/>
            <person name="Klingl A."/>
            <person name="Woyke T."/>
            <person name="Ryan C.M."/>
            <person name="Banfield J.F."/>
        </authorList>
    </citation>
    <scope>NUCLEOTIDE SEQUENCE [LARGE SCALE GENOMIC DNA]</scope>
</reference>
<dbReference type="Proteomes" id="UP000229502">
    <property type="component" value="Unassembled WGS sequence"/>
</dbReference>